<dbReference type="PANTHER" id="PTHR33217:SF8">
    <property type="entry name" value="MUTATOR FAMILY TRANSPOSASE"/>
    <property type="match status" value="1"/>
</dbReference>
<dbReference type="PANTHER" id="PTHR33217">
    <property type="entry name" value="TRANSPOSASE FOR INSERTION SEQUENCE ELEMENT IS1081"/>
    <property type="match status" value="1"/>
</dbReference>
<keyword evidence="6" id="KW-0814">Transposable element</keyword>
<evidence type="ECO:0000256" key="6">
    <source>
        <dbReference type="RuleBase" id="RU365089"/>
    </source>
</evidence>
<evidence type="ECO:0000256" key="1">
    <source>
        <dbReference type="ARBA" id="ARBA00002190"/>
    </source>
</evidence>
<gene>
    <name evidence="8" type="ORF">WHH00_10325</name>
</gene>
<comment type="similarity">
    <text evidence="2 6">Belongs to the transposase mutator family.</text>
</comment>
<evidence type="ECO:0000256" key="2">
    <source>
        <dbReference type="ARBA" id="ARBA00010961"/>
    </source>
</evidence>
<evidence type="ECO:0000313" key="8">
    <source>
        <dbReference type="EMBL" id="WXK91506.1"/>
    </source>
</evidence>
<evidence type="ECO:0000313" key="9">
    <source>
        <dbReference type="Proteomes" id="UP001623384"/>
    </source>
</evidence>
<dbReference type="InterPro" id="IPR001207">
    <property type="entry name" value="Transposase_mutator"/>
</dbReference>
<evidence type="ECO:0000256" key="3">
    <source>
        <dbReference type="ARBA" id="ARBA00022578"/>
    </source>
</evidence>
<sequence>MRERGPARSDDEGEKATENSIGVTLNGERDILGLWAADGGEGCIVHLVRNTPYGRRPGNTGPKCPGTSARSTQHPREAAANERFVEFSSKWGKRYPAIIRLWENAWSEFVPFLDYDVEIRRVICSTNAVESLKARYRGAVRARVHFPTEQAALKCLCLATRALDPTGIGSARWATRWKPALNAFAISFDGRIN</sequence>
<dbReference type="Pfam" id="PF00872">
    <property type="entry name" value="Transposase_mut"/>
    <property type="match status" value="1"/>
</dbReference>
<feature type="region of interest" description="Disordered" evidence="7">
    <location>
        <begin position="54"/>
        <end position="79"/>
    </location>
</feature>
<keyword evidence="4 6" id="KW-0238">DNA-binding</keyword>
<evidence type="ECO:0000256" key="4">
    <source>
        <dbReference type="ARBA" id="ARBA00023125"/>
    </source>
</evidence>
<dbReference type="EMBL" id="CP148033">
    <property type="protein sequence ID" value="WXK91506.1"/>
    <property type="molecule type" value="Genomic_DNA"/>
</dbReference>
<feature type="region of interest" description="Disordered" evidence="7">
    <location>
        <begin position="1"/>
        <end position="22"/>
    </location>
</feature>
<dbReference type="RefSeq" id="WP_406632536.1">
    <property type="nucleotide sequence ID" value="NZ_CP148033.1"/>
</dbReference>
<proteinExistence type="inferred from homology"/>
<keyword evidence="5 6" id="KW-0233">DNA recombination</keyword>
<evidence type="ECO:0000256" key="5">
    <source>
        <dbReference type="ARBA" id="ARBA00023172"/>
    </source>
</evidence>
<feature type="compositionally biased region" description="Basic and acidic residues" evidence="7">
    <location>
        <begin position="1"/>
        <end position="17"/>
    </location>
</feature>
<evidence type="ECO:0000256" key="7">
    <source>
        <dbReference type="SAM" id="MobiDB-lite"/>
    </source>
</evidence>
<keyword evidence="9" id="KW-1185">Reference proteome</keyword>
<accession>A0ABZ2QZX9</accession>
<dbReference type="Proteomes" id="UP001623384">
    <property type="component" value="Chromosome"/>
</dbReference>
<reference evidence="8 9" key="1">
    <citation type="submission" date="2024-03" db="EMBL/GenBank/DDBJ databases">
        <title>Rhodococcus navarretei sp. nov. and Pseudarthrobacter quantumdoti sp. nov., two new species with the ability to biosynthesize Quantum Dots isolated from soil samples at Union Glacier, Antarctica.</title>
        <authorList>
            <person name="Vargas M."/>
        </authorList>
    </citation>
    <scope>NUCLEOTIDE SEQUENCE [LARGE SCALE GENOMIC DNA]</scope>
    <source>
        <strain evidence="8 9">RC-2-3</strain>
    </source>
</reference>
<protein>
    <recommendedName>
        <fullName evidence="6">Mutator family transposase</fullName>
    </recommendedName>
</protein>
<organism evidence="8 9">
    <name type="scientific">Pseudarthrobacter quantipunctorum</name>
    <dbReference type="NCBI Taxonomy" id="3128980"/>
    <lineage>
        <taxon>Bacteria</taxon>
        <taxon>Bacillati</taxon>
        <taxon>Actinomycetota</taxon>
        <taxon>Actinomycetes</taxon>
        <taxon>Micrococcales</taxon>
        <taxon>Micrococcaceae</taxon>
        <taxon>Pseudarthrobacter</taxon>
    </lineage>
</organism>
<comment type="function">
    <text evidence="1 6">Required for the transposition of the insertion element.</text>
</comment>
<keyword evidence="3 6" id="KW-0815">Transposition</keyword>
<name>A0ABZ2QZX9_9MICC</name>